<evidence type="ECO:0000313" key="1">
    <source>
        <dbReference type="EMBL" id="RNA24220.1"/>
    </source>
</evidence>
<gene>
    <name evidence="1" type="ORF">BpHYR1_049800</name>
</gene>
<sequence length="90" mass="10540">MDIGSISTQYLDRLILEIKKKIVNWGHSLDIQKPLKNENNHKSYQKVKINFYLQMILKGIHLMQSLVNGSKMKAQNFKIINQIQLIKALF</sequence>
<keyword evidence="2" id="KW-1185">Reference proteome</keyword>
<reference evidence="1 2" key="1">
    <citation type="journal article" date="2018" name="Sci. Rep.">
        <title>Genomic signatures of local adaptation to the degree of environmental predictability in rotifers.</title>
        <authorList>
            <person name="Franch-Gras L."/>
            <person name="Hahn C."/>
            <person name="Garcia-Roger E.M."/>
            <person name="Carmona M.J."/>
            <person name="Serra M."/>
            <person name="Gomez A."/>
        </authorList>
    </citation>
    <scope>NUCLEOTIDE SEQUENCE [LARGE SCALE GENOMIC DNA]</scope>
    <source>
        <strain evidence="1">HYR1</strain>
    </source>
</reference>
<protein>
    <submittedName>
        <fullName evidence="1">Uncharacterized protein</fullName>
    </submittedName>
</protein>
<comment type="caution">
    <text evidence="1">The sequence shown here is derived from an EMBL/GenBank/DDBJ whole genome shotgun (WGS) entry which is preliminary data.</text>
</comment>
<dbReference type="AlphaFoldDB" id="A0A3M7RLD9"/>
<name>A0A3M7RLD9_BRAPC</name>
<evidence type="ECO:0000313" key="2">
    <source>
        <dbReference type="Proteomes" id="UP000276133"/>
    </source>
</evidence>
<proteinExistence type="predicted"/>
<accession>A0A3M7RLD9</accession>
<organism evidence="1 2">
    <name type="scientific">Brachionus plicatilis</name>
    <name type="common">Marine rotifer</name>
    <name type="synonym">Brachionus muelleri</name>
    <dbReference type="NCBI Taxonomy" id="10195"/>
    <lineage>
        <taxon>Eukaryota</taxon>
        <taxon>Metazoa</taxon>
        <taxon>Spiralia</taxon>
        <taxon>Gnathifera</taxon>
        <taxon>Rotifera</taxon>
        <taxon>Eurotatoria</taxon>
        <taxon>Monogononta</taxon>
        <taxon>Pseudotrocha</taxon>
        <taxon>Ploima</taxon>
        <taxon>Brachionidae</taxon>
        <taxon>Brachionus</taxon>
    </lineage>
</organism>
<dbReference type="Proteomes" id="UP000276133">
    <property type="component" value="Unassembled WGS sequence"/>
</dbReference>
<dbReference type="EMBL" id="REGN01003155">
    <property type="protein sequence ID" value="RNA24220.1"/>
    <property type="molecule type" value="Genomic_DNA"/>
</dbReference>